<accession>A0A0F9XDF8</accession>
<dbReference type="Gene3D" id="3.20.20.20">
    <property type="entry name" value="Dihydropteroate synthase-like"/>
    <property type="match status" value="1"/>
</dbReference>
<dbReference type="PANTHER" id="PTHR30454:SF0">
    <property type="entry name" value="4-HYDROXY-3-METHYLBUT-2-EN-1-YL DIPHOSPHATE SYNTHASE (FERREDOXIN), CHLOROPLASTIC"/>
    <property type="match status" value="1"/>
</dbReference>
<proteinExistence type="inferred from homology"/>
<dbReference type="GO" id="GO:0019288">
    <property type="term" value="P:isopentenyl diphosphate biosynthetic process, methylerythritol 4-phosphate pathway"/>
    <property type="evidence" value="ECO:0007669"/>
    <property type="project" value="TreeGrafter"/>
</dbReference>
<evidence type="ECO:0008006" key="11">
    <source>
        <dbReference type="Google" id="ProtNLM"/>
    </source>
</evidence>
<keyword evidence="7" id="KW-0414">Isoprene biosynthesis</keyword>
<dbReference type="PIRSF" id="PIRSF004640">
    <property type="entry name" value="IspG"/>
    <property type="match status" value="1"/>
</dbReference>
<evidence type="ECO:0000256" key="2">
    <source>
        <dbReference type="ARBA" id="ARBA00022485"/>
    </source>
</evidence>
<dbReference type="InterPro" id="IPR016425">
    <property type="entry name" value="IspG_bac"/>
</dbReference>
<dbReference type="AlphaFoldDB" id="A0A0F9XDF8"/>
<dbReference type="Pfam" id="PF26540">
    <property type="entry name" value="GcpE_C"/>
    <property type="match status" value="1"/>
</dbReference>
<dbReference type="SUPFAM" id="SSF56014">
    <property type="entry name" value="Nitrite and sulphite reductase 4Fe-4S domain-like"/>
    <property type="match status" value="1"/>
</dbReference>
<comment type="caution">
    <text evidence="10">The sequence shown here is derived from an EMBL/GenBank/DDBJ whole genome shotgun (WGS) entry which is preliminary data.</text>
</comment>
<organism evidence="10">
    <name type="scientific">marine sediment metagenome</name>
    <dbReference type="NCBI Taxonomy" id="412755"/>
    <lineage>
        <taxon>unclassified sequences</taxon>
        <taxon>metagenomes</taxon>
        <taxon>ecological metagenomes</taxon>
    </lineage>
</organism>
<dbReference type="GO" id="GO:0016114">
    <property type="term" value="P:terpenoid biosynthetic process"/>
    <property type="evidence" value="ECO:0007669"/>
    <property type="project" value="InterPro"/>
</dbReference>
<dbReference type="InterPro" id="IPR045854">
    <property type="entry name" value="NO2/SO3_Rdtase_4Fe4S_sf"/>
</dbReference>
<evidence type="ECO:0000256" key="7">
    <source>
        <dbReference type="ARBA" id="ARBA00023229"/>
    </source>
</evidence>
<dbReference type="FunFam" id="3.20.20.20:FF:000001">
    <property type="entry name" value="4-hydroxy-3-methylbut-2-en-1-yl diphosphate synthase (flavodoxin)"/>
    <property type="match status" value="1"/>
</dbReference>
<dbReference type="GO" id="GO:0005506">
    <property type="term" value="F:iron ion binding"/>
    <property type="evidence" value="ECO:0007669"/>
    <property type="project" value="InterPro"/>
</dbReference>
<dbReference type="InterPro" id="IPR011005">
    <property type="entry name" value="Dihydropteroate_synth-like_sf"/>
</dbReference>
<gene>
    <name evidence="10" type="ORF">LCGC14_0160330</name>
</gene>
<dbReference type="PANTHER" id="PTHR30454">
    <property type="entry name" value="4-HYDROXY-3-METHYLBUT-2-EN-1-YL DIPHOSPHATE SYNTHASE"/>
    <property type="match status" value="1"/>
</dbReference>
<dbReference type="InterPro" id="IPR058578">
    <property type="entry name" value="IspG_TIM"/>
</dbReference>
<dbReference type="InterPro" id="IPR004588">
    <property type="entry name" value="IspG_bac-typ"/>
</dbReference>
<sequence length="355" mass="39510">MQKINRRKTRIIKVGNVKIGGKNPISVQSMTNTATKDVKATVRQIKELERSGCEIVRVGVPDMRSAKAIRKIKKQINIPLVVDIHFDYKLAIESINQGADKIRINPGNIGDKEKVKAIVEKAKKKNIPIRIGINSGSLELDLLKKYREKITAEILVESAMRSIRFLEKLKFKDIVVSLKATDVLTTIRAYKILAGRGNWPLHLGITEAGRARTGIVKSSIGIGSLLLEGIGDTIRISLSGSPIEEVKVGWEILKSLRLRDRGLTIISCPTCARTKIPVEDIVKYIEGFSDKFEEKPLKIAIMGCIVNGLGEAREVDLAIVGMENKKAAIFKKGKFIQNIKPTEVKSFLKKVLWKK</sequence>
<evidence type="ECO:0000256" key="1">
    <source>
        <dbReference type="ARBA" id="ARBA00001966"/>
    </source>
</evidence>
<keyword evidence="4" id="KW-0560">Oxidoreductase</keyword>
<protein>
    <recommendedName>
        <fullName evidence="11">4-hydroxy-3-methylbut-2-en-1-yl diphosphate synthase</fullName>
    </recommendedName>
</protein>
<evidence type="ECO:0000256" key="6">
    <source>
        <dbReference type="ARBA" id="ARBA00023014"/>
    </source>
</evidence>
<dbReference type="Gene3D" id="3.30.413.10">
    <property type="entry name" value="Sulfite Reductase Hemoprotein, domain 1"/>
    <property type="match status" value="1"/>
</dbReference>
<dbReference type="GO" id="GO:0046429">
    <property type="term" value="F:4-hydroxy-3-methylbut-2-en-1-yl diphosphate synthase activity (ferredoxin)"/>
    <property type="evidence" value="ECO:0007669"/>
    <property type="project" value="InterPro"/>
</dbReference>
<evidence type="ECO:0000259" key="9">
    <source>
        <dbReference type="Pfam" id="PF26540"/>
    </source>
</evidence>
<evidence type="ECO:0000259" key="8">
    <source>
        <dbReference type="Pfam" id="PF04551"/>
    </source>
</evidence>
<dbReference type="SUPFAM" id="SSF51717">
    <property type="entry name" value="Dihydropteroate synthetase-like"/>
    <property type="match status" value="1"/>
</dbReference>
<dbReference type="NCBIfam" id="NF001540">
    <property type="entry name" value="PRK00366.1"/>
    <property type="match status" value="1"/>
</dbReference>
<evidence type="ECO:0000256" key="5">
    <source>
        <dbReference type="ARBA" id="ARBA00023004"/>
    </source>
</evidence>
<name>A0A0F9XDF8_9ZZZZ</name>
<feature type="domain" description="IspG TIM-barrel" evidence="8">
    <location>
        <begin position="9"/>
        <end position="250"/>
    </location>
</feature>
<evidence type="ECO:0000256" key="3">
    <source>
        <dbReference type="ARBA" id="ARBA00022723"/>
    </source>
</evidence>
<keyword evidence="5" id="KW-0408">Iron</keyword>
<dbReference type="EMBL" id="LAZR01000060">
    <property type="protein sequence ID" value="KKN97076.1"/>
    <property type="molecule type" value="Genomic_DNA"/>
</dbReference>
<dbReference type="NCBIfam" id="TIGR00612">
    <property type="entry name" value="ispG_gcpE"/>
    <property type="match status" value="1"/>
</dbReference>
<reference evidence="10" key="1">
    <citation type="journal article" date="2015" name="Nature">
        <title>Complex archaea that bridge the gap between prokaryotes and eukaryotes.</title>
        <authorList>
            <person name="Spang A."/>
            <person name="Saw J.H."/>
            <person name="Jorgensen S.L."/>
            <person name="Zaremba-Niedzwiedzka K."/>
            <person name="Martijn J."/>
            <person name="Lind A.E."/>
            <person name="van Eijk R."/>
            <person name="Schleper C."/>
            <person name="Guy L."/>
            <person name="Ettema T.J."/>
        </authorList>
    </citation>
    <scope>NUCLEOTIDE SEQUENCE</scope>
</reference>
<evidence type="ECO:0000313" key="10">
    <source>
        <dbReference type="EMBL" id="KKN97076.1"/>
    </source>
</evidence>
<keyword evidence="3" id="KW-0479">Metal-binding</keyword>
<feature type="domain" description="IspG C-terminal" evidence="9">
    <location>
        <begin position="265"/>
        <end position="350"/>
    </location>
</feature>
<dbReference type="HAMAP" id="MF_00159">
    <property type="entry name" value="IspG"/>
    <property type="match status" value="1"/>
</dbReference>
<keyword evidence="6" id="KW-0411">Iron-sulfur</keyword>
<dbReference type="Pfam" id="PF04551">
    <property type="entry name" value="GcpE"/>
    <property type="match status" value="1"/>
</dbReference>
<dbReference type="InterPro" id="IPR058579">
    <property type="entry name" value="IspG_C"/>
</dbReference>
<comment type="cofactor">
    <cofactor evidence="1">
        <name>[4Fe-4S] cluster</name>
        <dbReference type="ChEBI" id="CHEBI:49883"/>
    </cofactor>
</comment>
<keyword evidence="2" id="KW-0004">4Fe-4S</keyword>
<evidence type="ECO:0000256" key="4">
    <source>
        <dbReference type="ARBA" id="ARBA00023002"/>
    </source>
</evidence>
<dbReference type="GO" id="GO:0051539">
    <property type="term" value="F:4 iron, 4 sulfur cluster binding"/>
    <property type="evidence" value="ECO:0007669"/>
    <property type="project" value="UniProtKB-KW"/>
</dbReference>